<dbReference type="Proteomes" id="UP001335648">
    <property type="component" value="Unassembled WGS sequence"/>
</dbReference>
<dbReference type="EMBL" id="JAULUE010002055">
    <property type="protein sequence ID" value="KAK5891986.1"/>
    <property type="molecule type" value="Genomic_DNA"/>
</dbReference>
<evidence type="ECO:0000313" key="2">
    <source>
        <dbReference type="EMBL" id="KAK5891986.1"/>
    </source>
</evidence>
<reference evidence="2 3" key="1">
    <citation type="journal article" date="2023" name="Mol. Biol. Evol.">
        <title>Genomics of Secondarily Temperate Adaptation in the Only Non-Antarctic Icefish.</title>
        <authorList>
            <person name="Rivera-Colon A.G."/>
            <person name="Rayamajhi N."/>
            <person name="Minhas B.F."/>
            <person name="Madrigal G."/>
            <person name="Bilyk K.T."/>
            <person name="Yoon V."/>
            <person name="Hune M."/>
            <person name="Gregory S."/>
            <person name="Cheng C.H.C."/>
            <person name="Catchen J.M."/>
        </authorList>
    </citation>
    <scope>NUCLEOTIDE SEQUENCE [LARGE SCALE GENOMIC DNA]</scope>
    <source>
        <strain evidence="2">JC2023a</strain>
    </source>
</reference>
<proteinExistence type="predicted"/>
<accession>A0AAN8BUW0</accession>
<protein>
    <submittedName>
        <fullName evidence="2">Uncharacterized protein</fullName>
    </submittedName>
</protein>
<evidence type="ECO:0000313" key="3">
    <source>
        <dbReference type="Proteomes" id="UP001335648"/>
    </source>
</evidence>
<dbReference type="AlphaFoldDB" id="A0AAN8BUW0"/>
<feature type="region of interest" description="Disordered" evidence="1">
    <location>
        <begin position="1"/>
        <end position="74"/>
    </location>
</feature>
<organism evidence="2 3">
    <name type="scientific">Champsocephalus esox</name>
    <name type="common">pike icefish</name>
    <dbReference type="NCBI Taxonomy" id="159716"/>
    <lineage>
        <taxon>Eukaryota</taxon>
        <taxon>Metazoa</taxon>
        <taxon>Chordata</taxon>
        <taxon>Craniata</taxon>
        <taxon>Vertebrata</taxon>
        <taxon>Euteleostomi</taxon>
        <taxon>Actinopterygii</taxon>
        <taxon>Neopterygii</taxon>
        <taxon>Teleostei</taxon>
        <taxon>Neoteleostei</taxon>
        <taxon>Acanthomorphata</taxon>
        <taxon>Eupercaria</taxon>
        <taxon>Perciformes</taxon>
        <taxon>Notothenioidei</taxon>
        <taxon>Channichthyidae</taxon>
        <taxon>Champsocephalus</taxon>
    </lineage>
</organism>
<gene>
    <name evidence="2" type="ORF">CesoFtcFv8_012411</name>
</gene>
<keyword evidence="3" id="KW-1185">Reference proteome</keyword>
<evidence type="ECO:0000256" key="1">
    <source>
        <dbReference type="SAM" id="MobiDB-lite"/>
    </source>
</evidence>
<comment type="caution">
    <text evidence="2">The sequence shown here is derived from an EMBL/GenBank/DDBJ whole genome shotgun (WGS) entry which is preliminary data.</text>
</comment>
<sequence length="87" mass="9689">MKERREAAGSKGQPRPADYQPIRRRPALSWRQQRGNRGGGEAEEEISNERRRVGGLRGGSPGSSVPGKEVQEPTLCISFARQQQRCT</sequence>
<name>A0AAN8BUW0_9TELE</name>